<keyword evidence="1" id="KW-1133">Transmembrane helix</keyword>
<sequence>MKHNQIFEIPDPELNEKLVPANDNYQLITPTMESLEAQSILAPRDYTGPGRRHRIGLIVTVALCVAALAAFVAALLK</sequence>
<dbReference type="EMBL" id="LT670818">
    <property type="protein sequence ID" value="SHH48684.1"/>
    <property type="molecule type" value="Genomic_DNA"/>
</dbReference>
<dbReference type="RefSeq" id="WP_079570877.1">
    <property type="nucleotide sequence ID" value="NZ_LT670818.1"/>
</dbReference>
<dbReference type="AlphaFoldDB" id="A0A1M5TD99"/>
<keyword evidence="1" id="KW-0812">Transmembrane</keyword>
<dbReference type="Proteomes" id="UP000190675">
    <property type="component" value="Chromosome I"/>
</dbReference>
<name>A0A1M5TD99_9BRAD</name>
<accession>A0A1M5TD99</accession>
<keyword evidence="1" id="KW-0472">Membrane</keyword>
<evidence type="ECO:0000256" key="1">
    <source>
        <dbReference type="SAM" id="Phobius"/>
    </source>
</evidence>
<feature type="transmembrane region" description="Helical" evidence="1">
    <location>
        <begin position="55"/>
        <end position="76"/>
    </location>
</feature>
<organism evidence="2 3">
    <name type="scientific">Bradyrhizobium erythrophlei</name>
    <dbReference type="NCBI Taxonomy" id="1437360"/>
    <lineage>
        <taxon>Bacteria</taxon>
        <taxon>Pseudomonadati</taxon>
        <taxon>Pseudomonadota</taxon>
        <taxon>Alphaproteobacteria</taxon>
        <taxon>Hyphomicrobiales</taxon>
        <taxon>Nitrobacteraceae</taxon>
        <taxon>Bradyrhizobium</taxon>
    </lineage>
</organism>
<protein>
    <submittedName>
        <fullName evidence="2">Uncharacterized protein</fullName>
    </submittedName>
</protein>
<evidence type="ECO:0000313" key="2">
    <source>
        <dbReference type="EMBL" id="SHH48684.1"/>
    </source>
</evidence>
<reference evidence="2 3" key="1">
    <citation type="submission" date="2016-11" db="EMBL/GenBank/DDBJ databases">
        <authorList>
            <person name="Jaros S."/>
            <person name="Januszkiewicz K."/>
            <person name="Wedrychowicz H."/>
        </authorList>
    </citation>
    <scope>NUCLEOTIDE SEQUENCE [LARGE SCALE GENOMIC DNA]</scope>
    <source>
        <strain evidence="2 3">GAS242</strain>
    </source>
</reference>
<proteinExistence type="predicted"/>
<evidence type="ECO:0000313" key="3">
    <source>
        <dbReference type="Proteomes" id="UP000190675"/>
    </source>
</evidence>
<gene>
    <name evidence="2" type="ORF">SAMN05444169_7698</name>
</gene>